<name>A0A371RJ82_9PROT</name>
<dbReference type="InParanoid" id="A0A371RJ82"/>
<evidence type="ECO:0000313" key="2">
    <source>
        <dbReference type="EMBL" id="RFB05505.1"/>
    </source>
</evidence>
<keyword evidence="3" id="KW-1185">Reference proteome</keyword>
<dbReference type="SUPFAM" id="SSF54427">
    <property type="entry name" value="NTF2-like"/>
    <property type="match status" value="1"/>
</dbReference>
<dbReference type="OrthoDB" id="582835at2"/>
<dbReference type="AlphaFoldDB" id="A0A371RJ82"/>
<dbReference type="RefSeq" id="WP_116392138.1">
    <property type="nucleotide sequence ID" value="NZ_QUQO01000001.1"/>
</dbReference>
<dbReference type="EMBL" id="QUQO01000001">
    <property type="protein sequence ID" value="RFB05505.1"/>
    <property type="molecule type" value="Genomic_DNA"/>
</dbReference>
<feature type="domain" description="SnoaL-like" evidence="1">
    <location>
        <begin position="12"/>
        <end position="111"/>
    </location>
</feature>
<sequence>MADQESAKKAMVRRYLDGFRKMDHAQILSCLTDDIEWTVFGFFRLKGKEAYDAAIEGEGFTGLPRLTEIRLIEEDDTVMGELAGEADREDGTIFRFISAETFVFRGELICERRAFLTPLNENDFK</sequence>
<proteinExistence type="predicted"/>
<evidence type="ECO:0000259" key="1">
    <source>
        <dbReference type="Pfam" id="PF12680"/>
    </source>
</evidence>
<comment type="caution">
    <text evidence="2">The sequence shown here is derived from an EMBL/GenBank/DDBJ whole genome shotgun (WGS) entry which is preliminary data.</text>
</comment>
<organism evidence="2 3">
    <name type="scientific">Parvularcula marina</name>
    <dbReference type="NCBI Taxonomy" id="2292771"/>
    <lineage>
        <taxon>Bacteria</taxon>
        <taxon>Pseudomonadati</taxon>
        <taxon>Pseudomonadota</taxon>
        <taxon>Alphaproteobacteria</taxon>
        <taxon>Parvularculales</taxon>
        <taxon>Parvularculaceae</taxon>
        <taxon>Parvularcula</taxon>
    </lineage>
</organism>
<dbReference type="Pfam" id="PF12680">
    <property type="entry name" value="SnoaL_2"/>
    <property type="match status" value="1"/>
</dbReference>
<gene>
    <name evidence="2" type="ORF">DX908_09665</name>
</gene>
<accession>A0A371RJ82</accession>
<evidence type="ECO:0000313" key="3">
    <source>
        <dbReference type="Proteomes" id="UP000264589"/>
    </source>
</evidence>
<protein>
    <submittedName>
        <fullName evidence="2">Nuclear transport factor 2 family protein</fullName>
    </submittedName>
</protein>
<dbReference type="InterPro" id="IPR032710">
    <property type="entry name" value="NTF2-like_dom_sf"/>
</dbReference>
<reference evidence="2 3" key="1">
    <citation type="submission" date="2018-08" db="EMBL/GenBank/DDBJ databases">
        <title>Parvularcula sp. SM1705, isolated from surface water of the South Sea China.</title>
        <authorList>
            <person name="Sun L."/>
        </authorList>
    </citation>
    <scope>NUCLEOTIDE SEQUENCE [LARGE SCALE GENOMIC DNA]</scope>
    <source>
        <strain evidence="2 3">SM1705</strain>
    </source>
</reference>
<dbReference type="Gene3D" id="3.10.450.50">
    <property type="match status" value="1"/>
</dbReference>
<dbReference type="Proteomes" id="UP000264589">
    <property type="component" value="Unassembled WGS sequence"/>
</dbReference>
<dbReference type="InterPro" id="IPR037401">
    <property type="entry name" value="SnoaL-like"/>
</dbReference>